<evidence type="ECO:0000259" key="6">
    <source>
        <dbReference type="PROSITE" id="PS50931"/>
    </source>
</evidence>
<accession>A0ABP8AA62</accession>
<dbReference type="PANTHER" id="PTHR30346:SF17">
    <property type="entry name" value="LYSR FAMILY TRANSCRIPTIONAL REGULATOR"/>
    <property type="match status" value="1"/>
</dbReference>
<dbReference type="SUPFAM" id="SSF46785">
    <property type="entry name" value="Winged helix' DNA-binding domain"/>
    <property type="match status" value="1"/>
</dbReference>
<keyword evidence="4" id="KW-0804">Transcription</keyword>
<dbReference type="Proteomes" id="UP001501079">
    <property type="component" value="Unassembled WGS sequence"/>
</dbReference>
<dbReference type="InterPro" id="IPR005119">
    <property type="entry name" value="LysR_subst-bd"/>
</dbReference>
<evidence type="ECO:0000313" key="8">
    <source>
        <dbReference type="Proteomes" id="UP001501079"/>
    </source>
</evidence>
<evidence type="ECO:0000256" key="5">
    <source>
        <dbReference type="SAM" id="Phobius"/>
    </source>
</evidence>
<dbReference type="CDD" id="cd08414">
    <property type="entry name" value="PBP2_LTTR_aromatics_like"/>
    <property type="match status" value="1"/>
</dbReference>
<keyword evidence="5" id="KW-0472">Membrane</keyword>
<feature type="transmembrane region" description="Helical" evidence="5">
    <location>
        <begin position="235"/>
        <end position="260"/>
    </location>
</feature>
<dbReference type="PRINTS" id="PR00039">
    <property type="entry name" value="HTHLYSR"/>
</dbReference>
<dbReference type="Gene3D" id="1.10.10.10">
    <property type="entry name" value="Winged helix-like DNA-binding domain superfamily/Winged helix DNA-binding domain"/>
    <property type="match status" value="1"/>
</dbReference>
<dbReference type="Pfam" id="PF00126">
    <property type="entry name" value="HTH_1"/>
    <property type="match status" value="1"/>
</dbReference>
<evidence type="ECO:0000256" key="2">
    <source>
        <dbReference type="ARBA" id="ARBA00023015"/>
    </source>
</evidence>
<reference evidence="8" key="1">
    <citation type="journal article" date="2019" name="Int. J. Syst. Evol. Microbiol.">
        <title>The Global Catalogue of Microorganisms (GCM) 10K type strain sequencing project: providing services to taxonomists for standard genome sequencing and annotation.</title>
        <authorList>
            <consortium name="The Broad Institute Genomics Platform"/>
            <consortium name="The Broad Institute Genome Sequencing Center for Infectious Disease"/>
            <person name="Wu L."/>
            <person name="Ma J."/>
        </authorList>
    </citation>
    <scope>NUCLEOTIDE SEQUENCE [LARGE SCALE GENOMIC DNA]</scope>
    <source>
        <strain evidence="8">JCM 17591</strain>
    </source>
</reference>
<dbReference type="InterPro" id="IPR000847">
    <property type="entry name" value="LysR_HTH_N"/>
</dbReference>
<evidence type="ECO:0000313" key="7">
    <source>
        <dbReference type="EMBL" id="GAA4180511.1"/>
    </source>
</evidence>
<comment type="caution">
    <text evidence="7">The sequence shown here is derived from an EMBL/GenBank/DDBJ whole genome shotgun (WGS) entry which is preliminary data.</text>
</comment>
<dbReference type="PANTHER" id="PTHR30346">
    <property type="entry name" value="TRANSCRIPTIONAL DUAL REGULATOR HCAR-RELATED"/>
    <property type="match status" value="1"/>
</dbReference>
<keyword evidence="2" id="KW-0805">Transcription regulation</keyword>
<dbReference type="PROSITE" id="PS50931">
    <property type="entry name" value="HTH_LYSR"/>
    <property type="match status" value="1"/>
</dbReference>
<dbReference type="SUPFAM" id="SSF53850">
    <property type="entry name" value="Periplasmic binding protein-like II"/>
    <property type="match status" value="1"/>
</dbReference>
<feature type="domain" description="HTH lysR-type" evidence="6">
    <location>
        <begin position="1"/>
        <end position="58"/>
    </location>
</feature>
<dbReference type="InterPro" id="IPR036390">
    <property type="entry name" value="WH_DNA-bd_sf"/>
</dbReference>
<dbReference type="Pfam" id="PF03466">
    <property type="entry name" value="LysR_substrate"/>
    <property type="match status" value="1"/>
</dbReference>
<keyword evidence="5" id="KW-1133">Transmembrane helix</keyword>
<evidence type="ECO:0000256" key="3">
    <source>
        <dbReference type="ARBA" id="ARBA00023125"/>
    </source>
</evidence>
<organism evidence="7 8">
    <name type="scientific">Gryllotalpicola koreensis</name>
    <dbReference type="NCBI Taxonomy" id="993086"/>
    <lineage>
        <taxon>Bacteria</taxon>
        <taxon>Bacillati</taxon>
        <taxon>Actinomycetota</taxon>
        <taxon>Actinomycetes</taxon>
        <taxon>Micrococcales</taxon>
        <taxon>Microbacteriaceae</taxon>
        <taxon>Gryllotalpicola</taxon>
    </lineage>
</organism>
<dbReference type="RefSeq" id="WP_344756760.1">
    <property type="nucleotide sequence ID" value="NZ_BAABBW010000006.1"/>
</dbReference>
<keyword evidence="8" id="KW-1185">Reference proteome</keyword>
<dbReference type="EMBL" id="BAABBW010000006">
    <property type="protein sequence ID" value="GAA4180511.1"/>
    <property type="molecule type" value="Genomic_DNA"/>
</dbReference>
<dbReference type="InterPro" id="IPR036388">
    <property type="entry name" value="WH-like_DNA-bd_sf"/>
</dbReference>
<protein>
    <submittedName>
        <fullName evidence="7">LysR family transcriptional regulator</fullName>
    </submittedName>
</protein>
<dbReference type="Gene3D" id="3.40.190.10">
    <property type="entry name" value="Periplasmic binding protein-like II"/>
    <property type="match status" value="2"/>
</dbReference>
<proteinExistence type="inferred from homology"/>
<comment type="similarity">
    <text evidence="1">Belongs to the LysR transcriptional regulatory family.</text>
</comment>
<gene>
    <name evidence="7" type="ORF">GCM10022287_34380</name>
</gene>
<evidence type="ECO:0000256" key="1">
    <source>
        <dbReference type="ARBA" id="ARBA00009437"/>
    </source>
</evidence>
<keyword evidence="3" id="KW-0238">DNA-binding</keyword>
<name>A0ABP8AA62_9MICO</name>
<sequence length="299" mass="33087">METRRLEYFLTLAKERSFRRAARSLFISQPALSQQIQRLEQEIGAILIDRSVTPFELTEAGRALLDNSNRILEELRQIEGVASRAREGLVGKLRVGIAPSLMYSGLPDLIRKFRASHPDVHFTLLREETSTILELVHQQRMDVGLLFSQRTSVPLEWQKLYDDSFVVVLPEGHALTGRPAVGIADLASETFMLLQRRGVPDLHDAIISACANAGFSPRSKDVEFQAEGAGFVDQIGLVAAGFGIALIPAAVATLTIRGVVYRPLVKPSIMLPTSACWSVENKNPSISRFIEFCSSRETA</sequence>
<evidence type="ECO:0000256" key="4">
    <source>
        <dbReference type="ARBA" id="ARBA00023163"/>
    </source>
</evidence>
<keyword evidence="5" id="KW-0812">Transmembrane</keyword>